<evidence type="ECO:0000313" key="2">
    <source>
        <dbReference type="EMBL" id="MFC5409772.1"/>
    </source>
</evidence>
<organism evidence="2 3">
    <name type="scientific">Larkinella bovis</name>
    <dbReference type="NCBI Taxonomy" id="683041"/>
    <lineage>
        <taxon>Bacteria</taxon>
        <taxon>Pseudomonadati</taxon>
        <taxon>Bacteroidota</taxon>
        <taxon>Cytophagia</taxon>
        <taxon>Cytophagales</taxon>
        <taxon>Spirosomataceae</taxon>
        <taxon>Larkinella</taxon>
    </lineage>
</organism>
<dbReference type="Gene3D" id="2.40.128.270">
    <property type="match status" value="1"/>
</dbReference>
<dbReference type="InterPro" id="IPR038670">
    <property type="entry name" value="HslJ-like_sf"/>
</dbReference>
<evidence type="ECO:0000313" key="3">
    <source>
        <dbReference type="Proteomes" id="UP001596106"/>
    </source>
</evidence>
<dbReference type="Pfam" id="PF03724">
    <property type="entry name" value="META"/>
    <property type="match status" value="1"/>
</dbReference>
<name>A0ABW0IBE3_9BACT</name>
<keyword evidence="3" id="KW-1185">Reference proteome</keyword>
<protein>
    <submittedName>
        <fullName evidence="2">META domain-containing protein</fullName>
    </submittedName>
</protein>
<dbReference type="EMBL" id="JBHSMA010000002">
    <property type="protein sequence ID" value="MFC5409772.1"/>
    <property type="molecule type" value="Genomic_DNA"/>
</dbReference>
<dbReference type="InterPro" id="IPR005184">
    <property type="entry name" value="DUF306_Meta_HslJ"/>
</dbReference>
<dbReference type="RefSeq" id="WP_379844246.1">
    <property type="nucleotide sequence ID" value="NZ_JBHSMA010000002.1"/>
</dbReference>
<evidence type="ECO:0000259" key="1">
    <source>
        <dbReference type="Pfam" id="PF03724"/>
    </source>
</evidence>
<dbReference type="PANTHER" id="PTHR35535:SF2">
    <property type="entry name" value="DUF306 DOMAIN-CONTAINING PROTEIN"/>
    <property type="match status" value="1"/>
</dbReference>
<dbReference type="InterPro" id="IPR053147">
    <property type="entry name" value="Hsp_HslJ-like"/>
</dbReference>
<feature type="domain" description="DUF306" evidence="1">
    <location>
        <begin position="173"/>
        <end position="278"/>
    </location>
</feature>
<comment type="caution">
    <text evidence="2">The sequence shown here is derived from an EMBL/GenBank/DDBJ whole genome shotgun (WGS) entry which is preliminary data.</text>
</comment>
<proteinExistence type="predicted"/>
<dbReference type="PANTHER" id="PTHR35535">
    <property type="entry name" value="HEAT SHOCK PROTEIN HSLJ"/>
    <property type="match status" value="1"/>
</dbReference>
<reference evidence="3" key="1">
    <citation type="journal article" date="2019" name="Int. J. Syst. Evol. Microbiol.">
        <title>The Global Catalogue of Microorganisms (GCM) 10K type strain sequencing project: providing services to taxonomists for standard genome sequencing and annotation.</title>
        <authorList>
            <consortium name="The Broad Institute Genomics Platform"/>
            <consortium name="The Broad Institute Genome Sequencing Center for Infectious Disease"/>
            <person name="Wu L."/>
            <person name="Ma J."/>
        </authorList>
    </citation>
    <scope>NUCLEOTIDE SEQUENCE [LARGE SCALE GENOMIC DNA]</scope>
    <source>
        <strain evidence="3">CCUG 55250</strain>
    </source>
</reference>
<dbReference type="Proteomes" id="UP001596106">
    <property type="component" value="Unassembled WGS sequence"/>
</dbReference>
<sequence>MKRLTRLFCLIGWLVLADGCRKTPVGSNRSAELGESSATDSGTKRRLGIDFTAQGTAPGWQLDIDFAKVIRFQAPNGLLLTAAVPKSQRAPGENGILFDAPLMAEPPGTENRPNRRTVSAPPRREGRLKVIISPVACRDSRTGNVLAYGVTVESNGQRYSGCGSFLNGMARLNSQWVLETYRGQRLHAEQFVNRQMPTLDIDLKASRLQGFTGCNMMQGQVKADGDNLRFESLSTTKRACPYNFETGFLAALQSVTLYRISNNRLTLLADGKYVMTFRKTAKKETGLGNSTGR</sequence>
<accession>A0ABW0IBE3</accession>
<gene>
    <name evidence="2" type="ORF">ACFPMF_10665</name>
</gene>